<keyword evidence="9 10" id="KW-0807">Transducer</keyword>
<reference evidence="11" key="1">
    <citation type="journal article" date="2013" name="PLoS Genet.">
        <title>Female behaviour drives expression and evolution of gustatory receptors in butterflies.</title>
        <authorList>
            <person name="Briscoe A.D."/>
            <person name="Macias-Munoz A."/>
            <person name="Kozak K.M."/>
            <person name="Walters J.R."/>
            <person name="Yuan F."/>
            <person name="Jamie G.A."/>
            <person name="Martin S.H."/>
            <person name="Dasmahapatra K.K."/>
            <person name="Ferguson L.C."/>
            <person name="Mallet J."/>
            <person name="Jacquin-Joly E."/>
            <person name="Jiggins C.D."/>
        </authorList>
    </citation>
    <scope>NUCLEOTIDE SEQUENCE</scope>
</reference>
<feature type="transmembrane region" description="Helical" evidence="10">
    <location>
        <begin position="52"/>
        <end position="72"/>
    </location>
</feature>
<organism evidence="11">
    <name type="scientific">Heliconius melpomene rosina</name>
    <dbReference type="NCBI Taxonomy" id="171916"/>
    <lineage>
        <taxon>Eukaryota</taxon>
        <taxon>Metazoa</taxon>
        <taxon>Ecdysozoa</taxon>
        <taxon>Arthropoda</taxon>
        <taxon>Hexapoda</taxon>
        <taxon>Insecta</taxon>
        <taxon>Pterygota</taxon>
        <taxon>Neoptera</taxon>
        <taxon>Endopterygota</taxon>
        <taxon>Lepidoptera</taxon>
        <taxon>Glossata</taxon>
        <taxon>Ditrysia</taxon>
        <taxon>Papilionoidea</taxon>
        <taxon>Nymphalidae</taxon>
        <taxon>Heliconiinae</taxon>
        <taxon>Heliconiini</taxon>
        <taxon>Heliconius</taxon>
    </lineage>
</organism>
<comment type="caution">
    <text evidence="10">Lacks conserved residue(s) required for the propagation of feature annotation.</text>
</comment>
<feature type="transmembrane region" description="Helical" evidence="10">
    <location>
        <begin position="84"/>
        <end position="105"/>
    </location>
</feature>
<evidence type="ECO:0000256" key="3">
    <source>
        <dbReference type="ARBA" id="ARBA00022606"/>
    </source>
</evidence>
<feature type="transmembrane region" description="Helical" evidence="10">
    <location>
        <begin position="306"/>
        <end position="323"/>
    </location>
</feature>
<dbReference type="AlphaFoldDB" id="A0A1S5XXL9"/>
<evidence type="ECO:0000256" key="2">
    <source>
        <dbReference type="ARBA" id="ARBA00022475"/>
    </source>
</evidence>
<keyword evidence="8 10" id="KW-0675">Receptor</keyword>
<dbReference type="GO" id="GO:0005886">
    <property type="term" value="C:plasma membrane"/>
    <property type="evidence" value="ECO:0007669"/>
    <property type="project" value="UniProtKB-SubCell"/>
</dbReference>
<dbReference type="EMBL" id="KY399271">
    <property type="protein sequence ID" value="AQQ73502.1"/>
    <property type="molecule type" value="mRNA"/>
</dbReference>
<keyword evidence="6 10" id="KW-1133">Transmembrane helix</keyword>
<comment type="subcellular location">
    <subcellularLocation>
        <location evidence="1 10">Cell membrane</location>
        <topology evidence="1 10">Multi-pass membrane protein</topology>
    </subcellularLocation>
</comment>
<evidence type="ECO:0000256" key="5">
    <source>
        <dbReference type="ARBA" id="ARBA00022725"/>
    </source>
</evidence>
<evidence type="ECO:0000256" key="10">
    <source>
        <dbReference type="RuleBase" id="RU351113"/>
    </source>
</evidence>
<evidence type="ECO:0000313" key="11">
    <source>
        <dbReference type="EMBL" id="AQQ73502.1"/>
    </source>
</evidence>
<keyword evidence="7 10" id="KW-0472">Membrane</keyword>
<evidence type="ECO:0000256" key="6">
    <source>
        <dbReference type="ARBA" id="ARBA00022989"/>
    </source>
</evidence>
<keyword evidence="3 10" id="KW-0716">Sensory transduction</keyword>
<keyword evidence="4 10" id="KW-0812">Transmembrane</keyword>
<feature type="transmembrane region" description="Helical" evidence="10">
    <location>
        <begin position="206"/>
        <end position="234"/>
    </location>
</feature>
<evidence type="ECO:0000256" key="1">
    <source>
        <dbReference type="ARBA" id="ARBA00004651"/>
    </source>
</evidence>
<dbReference type="PANTHER" id="PTHR21137">
    <property type="entry name" value="ODORANT RECEPTOR"/>
    <property type="match status" value="1"/>
</dbReference>
<protein>
    <recommendedName>
        <fullName evidence="10">Odorant receptor</fullName>
    </recommendedName>
</protein>
<dbReference type="GO" id="GO:0004984">
    <property type="term" value="F:olfactory receptor activity"/>
    <property type="evidence" value="ECO:0007669"/>
    <property type="project" value="InterPro"/>
</dbReference>
<keyword evidence="5 10" id="KW-0552">Olfaction</keyword>
<evidence type="ECO:0000256" key="7">
    <source>
        <dbReference type="ARBA" id="ARBA00023136"/>
    </source>
</evidence>
<evidence type="ECO:0000256" key="8">
    <source>
        <dbReference type="ARBA" id="ARBA00023170"/>
    </source>
</evidence>
<comment type="similarity">
    <text evidence="10">Belongs to the insect chemoreceptor superfamily. Heteromeric odorant receptor channel (TC 1.A.69) family.</text>
</comment>
<name>A0A1S5XXL9_HELME</name>
<accession>A0A1S5XXL9</accession>
<dbReference type="GO" id="GO:0007165">
    <property type="term" value="P:signal transduction"/>
    <property type="evidence" value="ECO:0007669"/>
    <property type="project" value="UniProtKB-KW"/>
</dbReference>
<sequence>MALFDNLRKKILGSDFDYDGFVGDLYEFHPQLKILLVTNGIFFNNRDSYWRFLWPVISVLLSIITCAFELMFIHHGVDIEDYSFATECFCYFLIIFTIPIVYTSVMLNRNNIIQILDTMNRDFLFICNLGSKYRKTFLQGQMLIKKLCVCWLIFCVSIVLMYIFSTTAILLYQSLFATQHENMVRPLIFPFWLPADDPYRTPNYEIFFFLQCVEGLIVPQTFSVYIYVLFHILLHHYYLMSMMTFDIEVLFHGLDESVVSLSYTDSRLMEVKVILRNRMRRVVKWHSLVLGSVDAVSSVYGPPLVYQVTITSLVTCLVAYQVADSLDHGKLHVIFTMLFIATCVQLWIPCYLGTLIRNKAFAVGEAMWNSGWHTTPLGRLLRSDIIIFIKRCQKPVSIKFTGLPNLELETFSSVGVSSCT</sequence>
<reference evidence="11" key="2">
    <citation type="submission" date="2016-12" db="EMBL/GenBank/DDBJ databases">
        <authorList>
            <person name="Song W.-J."/>
            <person name="Kurnit D.M."/>
        </authorList>
    </citation>
    <scope>NUCLEOTIDE SEQUENCE</scope>
</reference>
<gene>
    <name evidence="11" type="primary">OR22</name>
</gene>
<keyword evidence="2" id="KW-1003">Cell membrane</keyword>
<dbReference type="GO" id="GO:0005549">
    <property type="term" value="F:odorant binding"/>
    <property type="evidence" value="ECO:0007669"/>
    <property type="project" value="InterPro"/>
</dbReference>
<feature type="transmembrane region" description="Helical" evidence="10">
    <location>
        <begin position="330"/>
        <end position="348"/>
    </location>
</feature>
<dbReference type="InterPro" id="IPR004117">
    <property type="entry name" value="7tm6_olfct_rcpt"/>
</dbReference>
<dbReference type="Pfam" id="PF02949">
    <property type="entry name" value="7tm_6"/>
    <property type="match status" value="1"/>
</dbReference>
<evidence type="ECO:0000256" key="4">
    <source>
        <dbReference type="ARBA" id="ARBA00022692"/>
    </source>
</evidence>
<proteinExistence type="evidence at transcript level"/>
<evidence type="ECO:0000256" key="9">
    <source>
        <dbReference type="ARBA" id="ARBA00023224"/>
    </source>
</evidence>
<dbReference type="PANTHER" id="PTHR21137:SF35">
    <property type="entry name" value="ODORANT RECEPTOR 19A-RELATED"/>
    <property type="match status" value="1"/>
</dbReference>
<feature type="transmembrane region" description="Helical" evidence="10">
    <location>
        <begin position="149"/>
        <end position="172"/>
    </location>
</feature>